<protein>
    <submittedName>
        <fullName evidence="2">Uncharacterized protein</fullName>
    </submittedName>
</protein>
<feature type="region of interest" description="Disordered" evidence="1">
    <location>
        <begin position="112"/>
        <end position="194"/>
    </location>
</feature>
<proteinExistence type="predicted"/>
<organism evidence="2 3">
    <name type="scientific">Riccia sorocarpa</name>
    <dbReference type="NCBI Taxonomy" id="122646"/>
    <lineage>
        <taxon>Eukaryota</taxon>
        <taxon>Viridiplantae</taxon>
        <taxon>Streptophyta</taxon>
        <taxon>Embryophyta</taxon>
        <taxon>Marchantiophyta</taxon>
        <taxon>Marchantiopsida</taxon>
        <taxon>Marchantiidae</taxon>
        <taxon>Marchantiales</taxon>
        <taxon>Ricciaceae</taxon>
        <taxon>Riccia</taxon>
    </lineage>
</organism>
<reference evidence="2 3" key="1">
    <citation type="submission" date="2024-09" db="EMBL/GenBank/DDBJ databases">
        <title>Chromosome-scale assembly of Riccia sorocarpa.</title>
        <authorList>
            <person name="Paukszto L."/>
        </authorList>
    </citation>
    <scope>NUCLEOTIDE SEQUENCE [LARGE SCALE GENOMIC DNA]</scope>
    <source>
        <strain evidence="2">LP-2024</strain>
        <tissue evidence="2">Aerial parts of the thallus</tissue>
    </source>
</reference>
<evidence type="ECO:0000256" key="1">
    <source>
        <dbReference type="SAM" id="MobiDB-lite"/>
    </source>
</evidence>
<evidence type="ECO:0000313" key="3">
    <source>
        <dbReference type="Proteomes" id="UP001633002"/>
    </source>
</evidence>
<comment type="caution">
    <text evidence="2">The sequence shown here is derived from an EMBL/GenBank/DDBJ whole genome shotgun (WGS) entry which is preliminary data.</text>
</comment>
<dbReference type="Proteomes" id="UP001633002">
    <property type="component" value="Unassembled WGS sequence"/>
</dbReference>
<gene>
    <name evidence="2" type="ORF">R1sor_010292</name>
</gene>
<dbReference type="EMBL" id="JBJQOH010000002">
    <property type="protein sequence ID" value="KAL3696216.1"/>
    <property type="molecule type" value="Genomic_DNA"/>
</dbReference>
<sequence>MEAHIQRSYFLWHFGEDAFQHVEVAGVLAMKCGSGFVRFVLDPKLLDKKMSNTALGACLMRAERSQISLVINDVLKKQPTYKLRERESIKGALNAGVFGVLPKTAAHYLPHPEVATKDATRPAPAPRDDSDSEEDREIARDIKASQKHEAERMAAAKRSSKDNWQVCRPRSSEEEGIGPYAGSKGETSWFQYRS</sequence>
<evidence type="ECO:0000313" key="2">
    <source>
        <dbReference type="EMBL" id="KAL3696216.1"/>
    </source>
</evidence>
<accession>A0ABD3HZ47</accession>
<keyword evidence="3" id="KW-1185">Reference proteome</keyword>
<name>A0ABD3HZ47_9MARC</name>
<feature type="compositionally biased region" description="Polar residues" evidence="1">
    <location>
        <begin position="185"/>
        <end position="194"/>
    </location>
</feature>
<dbReference type="AlphaFoldDB" id="A0ABD3HZ47"/>
<feature type="compositionally biased region" description="Basic and acidic residues" evidence="1">
    <location>
        <begin position="137"/>
        <end position="154"/>
    </location>
</feature>